<evidence type="ECO:0000313" key="3">
    <source>
        <dbReference type="Proteomes" id="UP000646211"/>
    </source>
</evidence>
<dbReference type="InterPro" id="IPR000182">
    <property type="entry name" value="GNAT_dom"/>
</dbReference>
<feature type="domain" description="N-acetyltransferase" evidence="1">
    <location>
        <begin position="7"/>
        <end position="172"/>
    </location>
</feature>
<organism evidence="2 3">
    <name type="scientific">Flavobacterium soyangense</name>
    <dbReference type="NCBI Taxonomy" id="2023265"/>
    <lineage>
        <taxon>Bacteria</taxon>
        <taxon>Pseudomonadati</taxon>
        <taxon>Bacteroidota</taxon>
        <taxon>Flavobacteriia</taxon>
        <taxon>Flavobacteriales</taxon>
        <taxon>Flavobacteriaceae</taxon>
        <taxon>Flavobacterium</taxon>
    </lineage>
</organism>
<sequence length="176" mass="20239">MNKNFVVKIQDAQLPNDIDCIRQLWTEYLTWGNDKMQMLYGVHPHNPKETVQQDIENITKFLPPNGRLMLAFADGNPCGIGCLKSINEEIGEIKRMYVDPSFRNVGAGRAILQSLLSAAKETGYTKVRLDSPKFMEAAHLLYRSIGFKDISVYDEVEIPEEFRQYLLFMELDLFKS</sequence>
<dbReference type="PANTHER" id="PTHR43305:SF1">
    <property type="entry name" value="FAMILY N-ACETYLTRANSFERASE, PUTATIVE (AFU_ORTHOLOGUE AFUA_2G01380)-RELATED"/>
    <property type="match status" value="1"/>
</dbReference>
<protein>
    <submittedName>
        <fullName evidence="2">GNAT family N-acetyltransferase</fullName>
    </submittedName>
</protein>
<dbReference type="InterPro" id="IPR052777">
    <property type="entry name" value="Acetyltransferase_Enz"/>
</dbReference>
<dbReference type="SUPFAM" id="SSF55729">
    <property type="entry name" value="Acyl-CoA N-acyltransferases (Nat)"/>
    <property type="match status" value="1"/>
</dbReference>
<dbReference type="InterPro" id="IPR016181">
    <property type="entry name" value="Acyl_CoA_acyltransferase"/>
</dbReference>
<dbReference type="RefSeq" id="WP_194311754.1">
    <property type="nucleotide sequence ID" value="NZ_JADHEC010000014.1"/>
</dbReference>
<dbReference type="PROSITE" id="PS51186">
    <property type="entry name" value="GNAT"/>
    <property type="match status" value="1"/>
</dbReference>
<dbReference type="Gene3D" id="3.40.630.30">
    <property type="match status" value="1"/>
</dbReference>
<accession>A0A930Y0I7</accession>
<gene>
    <name evidence="2" type="ORF">IR213_07835</name>
</gene>
<dbReference type="GO" id="GO:0016747">
    <property type="term" value="F:acyltransferase activity, transferring groups other than amino-acyl groups"/>
    <property type="evidence" value="ECO:0007669"/>
    <property type="project" value="InterPro"/>
</dbReference>
<dbReference type="Proteomes" id="UP000646211">
    <property type="component" value="Unassembled WGS sequence"/>
</dbReference>
<evidence type="ECO:0000259" key="1">
    <source>
        <dbReference type="PROSITE" id="PS51186"/>
    </source>
</evidence>
<dbReference type="Pfam" id="PF00583">
    <property type="entry name" value="Acetyltransf_1"/>
    <property type="match status" value="1"/>
</dbReference>
<name>A0A930Y0I7_9FLAO</name>
<dbReference type="AlphaFoldDB" id="A0A930Y0I7"/>
<keyword evidence="3" id="KW-1185">Reference proteome</keyword>
<comment type="caution">
    <text evidence="2">The sequence shown here is derived from an EMBL/GenBank/DDBJ whole genome shotgun (WGS) entry which is preliminary data.</text>
</comment>
<dbReference type="EMBL" id="JADHEC010000014">
    <property type="protein sequence ID" value="MBF2708499.1"/>
    <property type="molecule type" value="Genomic_DNA"/>
</dbReference>
<proteinExistence type="predicted"/>
<reference evidence="2" key="1">
    <citation type="submission" date="2020-11" db="EMBL/GenBank/DDBJ databases">
        <title>Genome of Flavobacterium soyangense.</title>
        <authorList>
            <person name="Liu Q."/>
            <person name="Xin Y.-H."/>
        </authorList>
    </citation>
    <scope>NUCLEOTIDE SEQUENCE</scope>
    <source>
        <strain evidence="2">CGMCC 1.13493</strain>
    </source>
</reference>
<evidence type="ECO:0000313" key="2">
    <source>
        <dbReference type="EMBL" id="MBF2708499.1"/>
    </source>
</evidence>
<dbReference type="PANTHER" id="PTHR43305">
    <property type="entry name" value="FAMILY N-ACETYLTRANSFERASE, PUTATIVE (AFU_ORTHOLOGUE AFUA_2G01380)-RELATED"/>
    <property type="match status" value="1"/>
</dbReference>
<dbReference type="CDD" id="cd04301">
    <property type="entry name" value="NAT_SF"/>
    <property type="match status" value="1"/>
</dbReference>